<organism evidence="1 2">
    <name type="scientific">Chryseobacterium culicis</name>
    <dbReference type="NCBI Taxonomy" id="680127"/>
    <lineage>
        <taxon>Bacteria</taxon>
        <taxon>Pseudomonadati</taxon>
        <taxon>Bacteroidota</taxon>
        <taxon>Flavobacteriia</taxon>
        <taxon>Flavobacteriales</taxon>
        <taxon>Weeksellaceae</taxon>
        <taxon>Chryseobacterium group</taxon>
        <taxon>Chryseobacterium</taxon>
    </lineage>
</organism>
<protein>
    <submittedName>
        <fullName evidence="1">Uncharacterized protein</fullName>
    </submittedName>
</protein>
<reference evidence="1 2" key="1">
    <citation type="submission" date="2016-10" db="EMBL/GenBank/DDBJ databases">
        <authorList>
            <person name="de Groot N.N."/>
        </authorList>
    </citation>
    <scope>NUCLEOTIDE SEQUENCE [LARGE SCALE GENOMIC DNA]</scope>
    <source>
        <strain evidence="1 2">DSM 23031</strain>
    </source>
</reference>
<proteinExistence type="predicted"/>
<name>A0A1H6HBS7_CHRCI</name>
<dbReference type="EMBL" id="FNWQ01000002">
    <property type="protein sequence ID" value="SEH31578.1"/>
    <property type="molecule type" value="Genomic_DNA"/>
</dbReference>
<dbReference type="Proteomes" id="UP000198561">
    <property type="component" value="Unassembled WGS sequence"/>
</dbReference>
<evidence type="ECO:0000313" key="2">
    <source>
        <dbReference type="Proteomes" id="UP000198561"/>
    </source>
</evidence>
<gene>
    <name evidence="1" type="ORF">SAMN05421593_1490</name>
</gene>
<sequence>MELHKLFIFSKDTNAFAAQRGYNYQTLKTLETWISNFFDDINEDIYCEFEGDIFQKDPLSKKLTFGQIKLYSSNFSF</sequence>
<dbReference type="STRING" id="680127.SAMN05421593_1490"/>
<dbReference type="AlphaFoldDB" id="A0A1H6HBS7"/>
<dbReference type="OrthoDB" id="2966407at2"/>
<evidence type="ECO:0000313" key="1">
    <source>
        <dbReference type="EMBL" id="SEH31578.1"/>
    </source>
</evidence>
<accession>A0A1H6HBS7</accession>
<dbReference type="RefSeq" id="WP_089690811.1">
    <property type="nucleotide sequence ID" value="NZ_FNWQ01000002.1"/>
</dbReference>